<feature type="transmembrane region" description="Helical" evidence="3">
    <location>
        <begin position="1282"/>
        <end position="1302"/>
    </location>
</feature>
<dbReference type="OrthoDB" id="4590507at2759"/>
<dbReference type="SUPFAM" id="SSF48403">
    <property type="entry name" value="Ankyrin repeat"/>
    <property type="match status" value="1"/>
</dbReference>
<keyword evidence="6" id="KW-1185">Reference proteome</keyword>
<keyword evidence="1" id="KW-0040">ANK repeat</keyword>
<feature type="compositionally biased region" description="Basic and acidic residues" evidence="2">
    <location>
        <begin position="1121"/>
        <end position="1140"/>
    </location>
</feature>
<dbReference type="Pfam" id="PF00069">
    <property type="entry name" value="Pkinase"/>
    <property type="match status" value="1"/>
</dbReference>
<organism evidence="5 6">
    <name type="scientific">Stachybotrys elegans</name>
    <dbReference type="NCBI Taxonomy" id="80388"/>
    <lineage>
        <taxon>Eukaryota</taxon>
        <taxon>Fungi</taxon>
        <taxon>Dikarya</taxon>
        <taxon>Ascomycota</taxon>
        <taxon>Pezizomycotina</taxon>
        <taxon>Sordariomycetes</taxon>
        <taxon>Hypocreomycetidae</taxon>
        <taxon>Hypocreales</taxon>
        <taxon>Stachybotryaceae</taxon>
        <taxon>Stachybotrys</taxon>
    </lineage>
</organism>
<protein>
    <recommendedName>
        <fullName evidence="4">Protein kinase domain-containing protein</fullName>
    </recommendedName>
</protein>
<dbReference type="InterPro" id="IPR011009">
    <property type="entry name" value="Kinase-like_dom_sf"/>
</dbReference>
<evidence type="ECO:0000313" key="6">
    <source>
        <dbReference type="Proteomes" id="UP000813444"/>
    </source>
</evidence>
<dbReference type="GO" id="GO:0004674">
    <property type="term" value="F:protein serine/threonine kinase activity"/>
    <property type="evidence" value="ECO:0007669"/>
    <property type="project" value="TreeGrafter"/>
</dbReference>
<dbReference type="GO" id="GO:0005524">
    <property type="term" value="F:ATP binding"/>
    <property type="evidence" value="ECO:0007669"/>
    <property type="project" value="InterPro"/>
</dbReference>
<feature type="transmembrane region" description="Helical" evidence="3">
    <location>
        <begin position="1365"/>
        <end position="1385"/>
    </location>
</feature>
<keyword evidence="3" id="KW-1133">Transmembrane helix</keyword>
<reference evidence="5" key="1">
    <citation type="journal article" date="2021" name="Nat. Commun.">
        <title>Genetic determinants of endophytism in the Arabidopsis root mycobiome.</title>
        <authorList>
            <person name="Mesny F."/>
            <person name="Miyauchi S."/>
            <person name="Thiergart T."/>
            <person name="Pickel B."/>
            <person name="Atanasova L."/>
            <person name="Karlsson M."/>
            <person name="Huettel B."/>
            <person name="Barry K.W."/>
            <person name="Haridas S."/>
            <person name="Chen C."/>
            <person name="Bauer D."/>
            <person name="Andreopoulos W."/>
            <person name="Pangilinan J."/>
            <person name="LaButti K."/>
            <person name="Riley R."/>
            <person name="Lipzen A."/>
            <person name="Clum A."/>
            <person name="Drula E."/>
            <person name="Henrissat B."/>
            <person name="Kohler A."/>
            <person name="Grigoriev I.V."/>
            <person name="Martin F.M."/>
            <person name="Hacquard S."/>
        </authorList>
    </citation>
    <scope>NUCLEOTIDE SEQUENCE</scope>
    <source>
        <strain evidence="5">MPI-CAGE-CH-0235</strain>
    </source>
</reference>
<dbReference type="InterPro" id="IPR008271">
    <property type="entry name" value="Ser/Thr_kinase_AS"/>
</dbReference>
<dbReference type="InterPro" id="IPR036770">
    <property type="entry name" value="Ankyrin_rpt-contain_sf"/>
</dbReference>
<dbReference type="SUPFAM" id="SSF56112">
    <property type="entry name" value="Protein kinase-like (PK-like)"/>
    <property type="match status" value="1"/>
</dbReference>
<dbReference type="SMART" id="SM00248">
    <property type="entry name" value="ANK"/>
    <property type="match status" value="4"/>
</dbReference>
<dbReference type="PANTHER" id="PTHR24359">
    <property type="entry name" value="SERINE/THREONINE-PROTEIN KINASE SBK1"/>
    <property type="match status" value="1"/>
</dbReference>
<dbReference type="PROSITE" id="PS50297">
    <property type="entry name" value="ANK_REP_REGION"/>
    <property type="match status" value="1"/>
</dbReference>
<dbReference type="Pfam" id="PF13637">
    <property type="entry name" value="Ank_4"/>
    <property type="match status" value="1"/>
</dbReference>
<gene>
    <name evidence="5" type="ORF">B0I35DRAFT_426204</name>
</gene>
<dbReference type="PROSITE" id="PS50011">
    <property type="entry name" value="PROTEIN_KINASE_DOM"/>
    <property type="match status" value="1"/>
</dbReference>
<dbReference type="PROSITE" id="PS00108">
    <property type="entry name" value="PROTEIN_KINASE_ST"/>
    <property type="match status" value="1"/>
</dbReference>
<dbReference type="EMBL" id="JAGPNK010000004">
    <property type="protein sequence ID" value="KAH7322654.1"/>
    <property type="molecule type" value="Genomic_DNA"/>
</dbReference>
<accession>A0A8K0WTB9</accession>
<feature type="repeat" description="ANK" evidence="1">
    <location>
        <begin position="589"/>
        <end position="622"/>
    </location>
</feature>
<sequence length="1397" mass="156967">MPRLNLAEAAANGSPFDIEGLLAQAEEEQRAPRESLDATRPSDPLDDEALITEVDDTTNMVGTADSWYSDLAWQTSNLRKQAGEPWDFMAMVSTISQVYKRGAYIRMLNLDRDAWVELGRGGTFHVSSATHKISTILPKRSQDKETISQRLVWKRTFGEHPTSADIRSFIGELRVLDHFQAHPFIVDLCGIGWFEAQGVDRHELPKPAILLEEATSTLDSILSPDYSLSLEDMLRIIAEVGLAIQALHSAKIAHGDVKPANILLFPLMIPRDGVIVKSYTAKLSDFSSAVFDTGVEQPFPKGTEGYMAPEVEVAFRGEHDMANMEAISKTDIWSFGVLSAVLLCGSRAVLKPERTAELRVERICSAVNEVLENSAAEGTILRDVRVLLDKSVQITPASRFLDPIVSCLRAYHRSPHQAPDHPGQLHLESTSRLMISYENFKHVRGPIKEYIVKELEVVVNKQDARVASALWELGLLYLSRYADPDASISRGLEYVRQSADLGDVRAQCMAHRLHEAFQGQKSPEISGHIWSDWLLKAARNGSLIAAEELSSANALLAQEARASYAASCYEVLYSDEGEPRESSSMLPNRKSTRLHQAAATGDLSLVKSLLANTSINIDARDADGDTPLLSSCRFGQPDTALLLLRSGADASLTNNRGENGLHLAWCFDDARCESVVNGLITGGASLWAEALSSTAAADMDILPIVSGTPLQRAAARRRLDLVFIFQRYENTMEPSNGNKARRIFLYALRLHDTRLLEYMIDFCRNHPSSDSRLVNLTDTKWFYQGTHLSLPQAACAGWVSGHRNGCDLPLQIWLACSFGGDWEKVLQDSLQIFVDFYIHEQETPGPGIDKAILWAFEERYHDTFERLYHLRIRRLKEVSVLANTTALRWEFHDAINVAVIPPQEAYLIDLMFWKPSRGTLAQQALLSGDRSMFRLLTRRYRANTRLPAPTPTPSKQYIEGQSVLGKKMNLYSVLAYTFHRDLWFAKELRSLELALTCPWEAVPIQSLARKWKNRDLKSVIYLPPLLHAVGTRFWAYASWLIESGASLEEKVTSEVDVLGAVMATRSIDLISFFFKGCQSDEQGAMLVPAYYKAAGGYFVFRTFYETRHLSLKMKNPSNCPDSKETDTSDKTEKPRKREMEERRLECFSYLLRKYPETANSVPGPKLLGIIPSQQVSILRQAGTLGVSETGFPEVDWFVDIFRHLNDLATVHSIQRTLILEPTTYLRLVITAWANSKTPFPNQHLLSYFWGSPLDKLGPLEVDDLLRIDGAVNFLKICPSICWPWFAQYLALIGVFSVWSLYWQRIQALSNNFHTSQIFHEYPMRSALFDFQAGINSVIGFGLLMGIVVNVYVYCVALQRRQALWWIGYSILSNVAIVMILLRLLGAMYRTSLADRLA</sequence>
<evidence type="ECO:0000256" key="1">
    <source>
        <dbReference type="PROSITE-ProRule" id="PRU00023"/>
    </source>
</evidence>
<dbReference type="Proteomes" id="UP000813444">
    <property type="component" value="Unassembled WGS sequence"/>
</dbReference>
<feature type="transmembrane region" description="Helical" evidence="3">
    <location>
        <begin position="1332"/>
        <end position="1353"/>
    </location>
</feature>
<feature type="region of interest" description="Disordered" evidence="2">
    <location>
        <begin position="1114"/>
        <end position="1140"/>
    </location>
</feature>
<keyword evidence="3" id="KW-0472">Membrane</keyword>
<evidence type="ECO:0000256" key="2">
    <source>
        <dbReference type="SAM" id="MobiDB-lite"/>
    </source>
</evidence>
<dbReference type="InterPro" id="IPR002110">
    <property type="entry name" value="Ankyrin_rpt"/>
</dbReference>
<name>A0A8K0WTB9_9HYPO</name>
<dbReference type="Gene3D" id="1.10.510.10">
    <property type="entry name" value="Transferase(Phosphotransferase) domain 1"/>
    <property type="match status" value="1"/>
</dbReference>
<feature type="repeat" description="ANK" evidence="1">
    <location>
        <begin position="623"/>
        <end position="655"/>
    </location>
</feature>
<evidence type="ECO:0000256" key="3">
    <source>
        <dbReference type="SAM" id="Phobius"/>
    </source>
</evidence>
<evidence type="ECO:0000259" key="4">
    <source>
        <dbReference type="PROSITE" id="PS50011"/>
    </source>
</evidence>
<feature type="domain" description="Protein kinase" evidence="4">
    <location>
        <begin position="112"/>
        <end position="415"/>
    </location>
</feature>
<keyword evidence="3" id="KW-0812">Transmembrane</keyword>
<dbReference type="PANTHER" id="PTHR24359:SF1">
    <property type="entry name" value="INHIBITOR OF NUCLEAR FACTOR KAPPA-B KINASE EPSILON SUBUNIT HOMOLOG 1-RELATED"/>
    <property type="match status" value="1"/>
</dbReference>
<dbReference type="InterPro" id="IPR000719">
    <property type="entry name" value="Prot_kinase_dom"/>
</dbReference>
<dbReference type="PROSITE" id="PS50088">
    <property type="entry name" value="ANK_REPEAT"/>
    <property type="match status" value="2"/>
</dbReference>
<dbReference type="Gene3D" id="1.25.40.20">
    <property type="entry name" value="Ankyrin repeat-containing domain"/>
    <property type="match status" value="1"/>
</dbReference>
<comment type="caution">
    <text evidence="5">The sequence shown here is derived from an EMBL/GenBank/DDBJ whole genome shotgun (WGS) entry which is preliminary data.</text>
</comment>
<dbReference type="SMART" id="SM00220">
    <property type="entry name" value="S_TKc"/>
    <property type="match status" value="1"/>
</dbReference>
<proteinExistence type="predicted"/>
<evidence type="ECO:0000313" key="5">
    <source>
        <dbReference type="EMBL" id="KAH7322654.1"/>
    </source>
</evidence>